<dbReference type="Proteomes" id="UP001501425">
    <property type="component" value="Unassembled WGS sequence"/>
</dbReference>
<dbReference type="GO" id="GO:0015774">
    <property type="term" value="P:polysaccharide transport"/>
    <property type="evidence" value="ECO:0007669"/>
    <property type="project" value="InterPro"/>
</dbReference>
<name>A0AAV3STW2_9EURY</name>
<dbReference type="AlphaFoldDB" id="A0AAV3STW2"/>
<dbReference type="Gene3D" id="3.40.50.12580">
    <property type="match status" value="1"/>
</dbReference>
<evidence type="ECO:0000313" key="2">
    <source>
        <dbReference type="Proteomes" id="UP001501425"/>
    </source>
</evidence>
<dbReference type="InterPro" id="IPR043148">
    <property type="entry name" value="TagF_C"/>
</dbReference>
<evidence type="ECO:0000313" key="1">
    <source>
        <dbReference type="EMBL" id="GAA0547400.1"/>
    </source>
</evidence>
<dbReference type="InterPro" id="IPR007833">
    <property type="entry name" value="Capsule_polysaccharide_synth"/>
</dbReference>
<proteinExistence type="predicted"/>
<dbReference type="Pfam" id="PF05159">
    <property type="entry name" value="Capsule_synth"/>
    <property type="match status" value="1"/>
</dbReference>
<comment type="caution">
    <text evidence="1">The sequence shown here is derived from an EMBL/GenBank/DDBJ whole genome shotgun (WGS) entry which is preliminary data.</text>
</comment>
<reference evidence="1" key="1">
    <citation type="journal article" date="2014" name="Int. J. Syst. Evol. Microbiol.">
        <title>Complete genome sequence of Corynebacterium casei LMG S-19264T (=DSM 44701T), isolated from a smear-ripened cheese.</title>
        <authorList>
            <consortium name="US DOE Joint Genome Institute (JGI-PGF)"/>
            <person name="Walter F."/>
            <person name="Albersmeier A."/>
            <person name="Kalinowski J."/>
            <person name="Ruckert C."/>
        </authorList>
    </citation>
    <scope>NUCLEOTIDE SEQUENCE</scope>
    <source>
        <strain evidence="1">JCM 14265</strain>
    </source>
</reference>
<dbReference type="EMBL" id="BAAADQ010000013">
    <property type="protein sequence ID" value="GAA0547400.1"/>
    <property type="molecule type" value="Genomic_DNA"/>
</dbReference>
<reference evidence="1" key="2">
    <citation type="submission" date="2023-12" db="EMBL/GenBank/DDBJ databases">
        <authorList>
            <person name="Sun Q."/>
            <person name="Inoue M."/>
        </authorList>
    </citation>
    <scope>NUCLEOTIDE SEQUENCE</scope>
    <source>
        <strain evidence="1">JCM 14265</strain>
    </source>
</reference>
<organism evidence="1 2">
    <name type="scientific">Halorubrum ejinorense</name>
    <dbReference type="NCBI Taxonomy" id="425309"/>
    <lineage>
        <taxon>Archaea</taxon>
        <taxon>Methanobacteriati</taxon>
        <taxon>Methanobacteriota</taxon>
        <taxon>Stenosarchaea group</taxon>
        <taxon>Halobacteria</taxon>
        <taxon>Halobacteriales</taxon>
        <taxon>Haloferacaceae</taxon>
        <taxon>Halorubrum</taxon>
    </lineage>
</organism>
<evidence type="ECO:0008006" key="3">
    <source>
        <dbReference type="Google" id="ProtNLM"/>
    </source>
</evidence>
<gene>
    <name evidence="1" type="ORF">GCM10008994_22830</name>
</gene>
<protein>
    <recommendedName>
        <fullName evidence="3">Capsule polysaccharide biosynthesis protein</fullName>
    </recommendedName>
</protein>
<dbReference type="GO" id="GO:0000271">
    <property type="term" value="P:polysaccharide biosynthetic process"/>
    <property type="evidence" value="ECO:0007669"/>
    <property type="project" value="InterPro"/>
</dbReference>
<accession>A0AAV3STW2</accession>
<sequence length="537" mass="61767">MNFRSEVVRLASKVDQVDNLVDLYEFTFGQNPWTSDLRVDNEIQQFNLDETERRGYVLFPLIPGYHTLCLRVCVLGHALRTRGYEPIILRDNLDLPERPEITISDKQAHISIEGCRVRSEAYPDLFNLKTHNIGEIISGDYPDIDIQSCSVEELKNFDYKKNNISETAMSSTKKYLKKYTIDLTDSEERAVFENFLYGGIILVDSTQKLLNKYNIEATIVSEPTYIQGNVPMKVCKRNEVPTYTQALGYHQNELIFGKSSNRNYMPQFDNTKIITQAINTQLSEKQLKRIDRIMTERKGGKITQTYHTVNTDISVENSSSLLVGIFSHLLWDGALEPEQALYDNIYDWLDETIKVAAEKENIQFIIKSHPAEEIRGTNESTGEWIEQNYSTLPDNIEFLPPDTDIDTYALIDDLDAGIVYASTVGLEMAYEGIPVVTGGYPPYHGFNITYDPSTKTKYREAIRNIEELDSTEKRNKRAQRFAHFLFVCKHMDFPPLNESKKRITHNEIIDERGPYIPIVEQILADEDIVQPDCFNLK</sequence>